<feature type="domain" description="Ig-like" evidence="3">
    <location>
        <begin position="428"/>
        <end position="520"/>
    </location>
</feature>
<proteinExistence type="predicted"/>
<comment type="caution">
    <text evidence="4">The sequence shown here is derived from an EMBL/GenBank/DDBJ whole genome shotgun (WGS) entry which is preliminary data.</text>
</comment>
<dbReference type="EMBL" id="JBHFQA010000015">
    <property type="protein sequence ID" value="KAL2086225.1"/>
    <property type="molecule type" value="Genomic_DNA"/>
</dbReference>
<feature type="region of interest" description="Disordered" evidence="1">
    <location>
        <begin position="360"/>
        <end position="379"/>
    </location>
</feature>
<dbReference type="PROSITE" id="PS50835">
    <property type="entry name" value="IG_LIKE"/>
    <property type="match status" value="3"/>
</dbReference>
<protein>
    <recommendedName>
        <fullName evidence="3">Ig-like domain-containing protein</fullName>
    </recommendedName>
</protein>
<feature type="domain" description="Ig-like" evidence="3">
    <location>
        <begin position="83"/>
        <end position="171"/>
    </location>
</feature>
<dbReference type="InterPro" id="IPR036179">
    <property type="entry name" value="Ig-like_dom_sf"/>
</dbReference>
<keyword evidence="2" id="KW-0812">Transmembrane</keyword>
<dbReference type="Pfam" id="PF13927">
    <property type="entry name" value="Ig_3"/>
    <property type="match status" value="1"/>
</dbReference>
<evidence type="ECO:0000313" key="4">
    <source>
        <dbReference type="EMBL" id="KAL2086225.1"/>
    </source>
</evidence>
<dbReference type="PANTHER" id="PTHR46013:SF4">
    <property type="entry name" value="B-CELL RECEPTOR CD22-RELATED"/>
    <property type="match status" value="1"/>
</dbReference>
<reference evidence="4 5" key="1">
    <citation type="submission" date="2024-09" db="EMBL/GenBank/DDBJ databases">
        <title>A chromosome-level genome assembly of Gray's grenadier anchovy, Coilia grayii.</title>
        <authorList>
            <person name="Fu Z."/>
        </authorList>
    </citation>
    <scope>NUCLEOTIDE SEQUENCE [LARGE SCALE GENOMIC DNA]</scope>
    <source>
        <strain evidence="4">G4</strain>
        <tissue evidence="4">Muscle</tissue>
    </source>
</reference>
<organism evidence="4 5">
    <name type="scientific">Coilia grayii</name>
    <name type="common">Gray's grenadier anchovy</name>
    <dbReference type="NCBI Taxonomy" id="363190"/>
    <lineage>
        <taxon>Eukaryota</taxon>
        <taxon>Metazoa</taxon>
        <taxon>Chordata</taxon>
        <taxon>Craniata</taxon>
        <taxon>Vertebrata</taxon>
        <taxon>Euteleostomi</taxon>
        <taxon>Actinopterygii</taxon>
        <taxon>Neopterygii</taxon>
        <taxon>Teleostei</taxon>
        <taxon>Clupei</taxon>
        <taxon>Clupeiformes</taxon>
        <taxon>Clupeoidei</taxon>
        <taxon>Engraulidae</taxon>
        <taxon>Coilinae</taxon>
        <taxon>Coilia</taxon>
    </lineage>
</organism>
<feature type="compositionally biased region" description="Polar residues" evidence="1">
    <location>
        <begin position="306"/>
        <end position="320"/>
    </location>
</feature>
<dbReference type="CDD" id="cd00096">
    <property type="entry name" value="Ig"/>
    <property type="match status" value="1"/>
</dbReference>
<evidence type="ECO:0000313" key="5">
    <source>
        <dbReference type="Proteomes" id="UP001591681"/>
    </source>
</evidence>
<keyword evidence="5" id="KW-1185">Reference proteome</keyword>
<keyword evidence="2" id="KW-1133">Transmembrane helix</keyword>
<dbReference type="SUPFAM" id="SSF48726">
    <property type="entry name" value="Immunoglobulin"/>
    <property type="match status" value="4"/>
</dbReference>
<keyword evidence="2" id="KW-0472">Membrane</keyword>
<dbReference type="InterPro" id="IPR003598">
    <property type="entry name" value="Ig_sub2"/>
</dbReference>
<dbReference type="Gene3D" id="2.60.40.10">
    <property type="entry name" value="Immunoglobulins"/>
    <property type="match status" value="4"/>
</dbReference>
<feature type="region of interest" description="Disordered" evidence="1">
    <location>
        <begin position="284"/>
        <end position="320"/>
    </location>
</feature>
<sequence length="726" mass="79574">MSCSFTYPPKLTVTKVFWTIKLEEGKEPPDLSDYPGYKGRVFYSEDFENNCTMTLKDVQLTDARVYHTRIVSNNTKQKWLAKPGLNLNVTGLSVWIPRPVIQGRDISLSCNTSCRLKDNDTITWRKDGEDLPATGINSVLILANVTTQDEGDYSCALEGRGGHPSQPVNLNVMFAPRNTSVSVSPSTEVPEGGSVTLTCSSDADPTVESYTWFKVNQSTTAGSGQQYSISNISSENGGQYYCEARNEHGAENSSSVSVTVIVIVKGTINTLPMPANSHCVFWPVQSRSPGPSSAEAAGQEEDDDQYSTIQPHCSRETTGAQDDDVQYSTLQPHCFRETAAGQEDDVQYSTIQPHCSRETTGAQGYSVQGRGGSDDDVQYPTIQPHCQRGTRDTEQEQEEEVHYITLYLPQSGQWIETNKAKDRWIGKPGITLQVTDIRVASTNGRVEVEEGGAITLTCKTTCNLTGSTSFIWSKDGRPVGKKQSTSNQLQLHPVSREDEGSYTCAVRGHEELPSPPFKLQVMHGQRTLLYVLLGVAVCVAIAVICAVMGVRRFCKNHRRREESTKQKENKGPSSHIQTPAPALPRANQAENDVEYCSIHLLRAGRSRAAGPSSVEAAGAAEDDVQYSTVQPHCSRETTGGREDDDVQYSTIQPQCSRETTGGREDDDVQYSTIQPQCSRETTGARGDDVQYASVHLCGNTKARSGAVKPIEDDRAIIYSSVAQPRH</sequence>
<gene>
    <name evidence="4" type="ORF">ACEWY4_017284</name>
</gene>
<name>A0ABD1JGE6_9TELE</name>
<evidence type="ECO:0000259" key="3">
    <source>
        <dbReference type="PROSITE" id="PS50835"/>
    </source>
</evidence>
<dbReference type="SMART" id="SM00408">
    <property type="entry name" value="IGc2"/>
    <property type="match status" value="3"/>
</dbReference>
<dbReference type="InterPro" id="IPR007110">
    <property type="entry name" value="Ig-like_dom"/>
</dbReference>
<accession>A0ABD1JGE6</accession>
<feature type="domain" description="Ig-like" evidence="3">
    <location>
        <begin position="176"/>
        <end position="259"/>
    </location>
</feature>
<dbReference type="Pfam" id="PF13895">
    <property type="entry name" value="Ig_2"/>
    <property type="match status" value="2"/>
</dbReference>
<dbReference type="PANTHER" id="PTHR46013">
    <property type="entry name" value="VASCULAR CELL ADHESION MOLECULE 1"/>
    <property type="match status" value="1"/>
</dbReference>
<evidence type="ECO:0000256" key="1">
    <source>
        <dbReference type="SAM" id="MobiDB-lite"/>
    </source>
</evidence>
<evidence type="ECO:0000256" key="2">
    <source>
        <dbReference type="SAM" id="Phobius"/>
    </source>
</evidence>
<dbReference type="Proteomes" id="UP001591681">
    <property type="component" value="Unassembled WGS sequence"/>
</dbReference>
<feature type="region of interest" description="Disordered" evidence="1">
    <location>
        <begin position="557"/>
        <end position="587"/>
    </location>
</feature>
<dbReference type="InterPro" id="IPR003599">
    <property type="entry name" value="Ig_sub"/>
</dbReference>
<dbReference type="AlphaFoldDB" id="A0ABD1JGE6"/>
<dbReference type="SMART" id="SM00409">
    <property type="entry name" value="IG"/>
    <property type="match status" value="3"/>
</dbReference>
<feature type="transmembrane region" description="Helical" evidence="2">
    <location>
        <begin position="528"/>
        <end position="550"/>
    </location>
</feature>
<feature type="compositionally biased region" description="Basic and acidic residues" evidence="1">
    <location>
        <begin position="559"/>
        <end position="570"/>
    </location>
</feature>
<dbReference type="InterPro" id="IPR013783">
    <property type="entry name" value="Ig-like_fold"/>
</dbReference>